<evidence type="ECO:0000256" key="1">
    <source>
        <dbReference type="SAM" id="MobiDB-lite"/>
    </source>
</evidence>
<dbReference type="RefSeq" id="WP_155258091.1">
    <property type="nucleotide sequence ID" value="NZ_CP086136.1"/>
</dbReference>
<feature type="region of interest" description="Disordered" evidence="1">
    <location>
        <begin position="40"/>
        <end position="65"/>
    </location>
</feature>
<dbReference type="KEGG" id="bban:J4G43_049855"/>
<dbReference type="EMBL" id="JAGEMI010000001">
    <property type="protein sequence ID" value="MBO1859450.1"/>
    <property type="molecule type" value="Genomic_DNA"/>
</dbReference>
<dbReference type="Proteomes" id="UP000664702">
    <property type="component" value="Chromosome"/>
</dbReference>
<reference evidence="2" key="1">
    <citation type="submission" date="2021-03" db="EMBL/GenBank/DDBJ databases">
        <title>Whole Genome Sequence of Bradyrhizobium sp. Strain 144S4.</title>
        <authorList>
            <person name="Bromfield E.S.P."/>
            <person name="Cloutier S."/>
        </authorList>
    </citation>
    <scope>NUCLEOTIDE SEQUENCE [LARGE SCALE GENOMIC DNA]</scope>
    <source>
        <strain evidence="2">144S4</strain>
    </source>
</reference>
<evidence type="ECO:0000313" key="2">
    <source>
        <dbReference type="EMBL" id="MBO1859450.1"/>
    </source>
</evidence>
<name>A0A939RZG5_9BRAD</name>
<organism evidence="2">
    <name type="scientific">Bradyrhizobium barranii subsp. barranii</name>
    <dbReference type="NCBI Taxonomy" id="2823807"/>
    <lineage>
        <taxon>Bacteria</taxon>
        <taxon>Pseudomonadati</taxon>
        <taxon>Pseudomonadota</taxon>
        <taxon>Alphaproteobacteria</taxon>
        <taxon>Hyphomicrobiales</taxon>
        <taxon>Nitrobacteraceae</taxon>
        <taxon>Bradyrhizobium</taxon>
        <taxon>Bradyrhizobium barranii</taxon>
    </lineage>
</organism>
<protein>
    <submittedName>
        <fullName evidence="2">Uncharacterized protein</fullName>
    </submittedName>
</protein>
<dbReference type="AlphaFoldDB" id="A0A939RZG5"/>
<reference evidence="3 4" key="2">
    <citation type="journal article" date="2022" name="Int. J. Syst. Evol. Microbiol.">
        <title>Strains of Bradyrhizobium barranii sp. nov. associated with legumes native to Canada are symbionts of soybeans and belong to different subspecies (subsp. barranii subsp. nov. and subsp. apii subsp. nov.) and symbiovars (sv. glycinearum and sv. septentrionale).</title>
        <authorList>
            <person name="Bromfield E.S.P."/>
            <person name="Cloutier S."/>
            <person name="Wasai-Hara S."/>
            <person name="Minamisawa K."/>
        </authorList>
    </citation>
    <scope>NUCLEOTIDE SEQUENCE [LARGE SCALE GENOMIC DNA]</scope>
    <source>
        <strain evidence="3 4">144S4</strain>
    </source>
</reference>
<gene>
    <name evidence="2" type="ORF">J4G43_00225</name>
    <name evidence="3" type="ORF">J4G43_049855</name>
</gene>
<evidence type="ECO:0000313" key="3">
    <source>
        <dbReference type="EMBL" id="UEM12412.1"/>
    </source>
</evidence>
<sequence length="65" mass="7490">MLLGEDVSGKFLYCKGREIEEYRFIVKMNDKCRWERLGHKPEHGRAAAHHRRAGQRKGAGHNGAE</sequence>
<evidence type="ECO:0000313" key="4">
    <source>
        <dbReference type="Proteomes" id="UP000664702"/>
    </source>
</evidence>
<proteinExistence type="predicted"/>
<feature type="compositionally biased region" description="Basic residues" evidence="1">
    <location>
        <begin position="46"/>
        <end position="59"/>
    </location>
</feature>
<dbReference type="EMBL" id="CP086136">
    <property type="protein sequence ID" value="UEM12412.1"/>
    <property type="molecule type" value="Genomic_DNA"/>
</dbReference>
<accession>A0A939RZG5</accession>